<dbReference type="SUPFAM" id="SSF47384">
    <property type="entry name" value="Homodimeric domain of signal transducing histidine kinase"/>
    <property type="match status" value="1"/>
</dbReference>
<reference evidence="17 18" key="1">
    <citation type="submission" date="2023-04" db="EMBL/GenBank/DDBJ databases">
        <title>Genome Sequence of Selenomonas sputigena ATCC 33150.</title>
        <authorList>
            <person name="Miller D.P."/>
            <person name="Anvari S."/>
            <person name="Polson S.W."/>
            <person name="Macdonald M."/>
            <person name="Mcdowell J.V."/>
        </authorList>
    </citation>
    <scope>NUCLEOTIDE SEQUENCE [LARGE SCALE GENOMIC DNA]</scope>
    <source>
        <strain evidence="17 18">ATCC 33150</strain>
    </source>
</reference>
<feature type="domain" description="Histidine kinase" evidence="15">
    <location>
        <begin position="270"/>
        <end position="490"/>
    </location>
</feature>
<evidence type="ECO:0000256" key="8">
    <source>
        <dbReference type="ARBA" id="ARBA00022741"/>
    </source>
</evidence>
<dbReference type="Pfam" id="PF00672">
    <property type="entry name" value="HAMP"/>
    <property type="match status" value="1"/>
</dbReference>
<keyword evidence="18" id="KW-1185">Reference proteome</keyword>
<organism evidence="17 18">
    <name type="scientific">Selenomonas sputigena</name>
    <dbReference type="NCBI Taxonomy" id="69823"/>
    <lineage>
        <taxon>Bacteria</taxon>
        <taxon>Bacillati</taxon>
        <taxon>Bacillota</taxon>
        <taxon>Negativicutes</taxon>
        <taxon>Selenomonadales</taxon>
        <taxon>Selenomonadaceae</taxon>
        <taxon>Selenomonas</taxon>
    </lineage>
</organism>
<dbReference type="InterPro" id="IPR003660">
    <property type="entry name" value="HAMP_dom"/>
</dbReference>
<evidence type="ECO:0000256" key="7">
    <source>
        <dbReference type="ARBA" id="ARBA00022692"/>
    </source>
</evidence>
<dbReference type="PROSITE" id="PS50109">
    <property type="entry name" value="HIS_KIN"/>
    <property type="match status" value="1"/>
</dbReference>
<keyword evidence="7 14" id="KW-0812">Transmembrane</keyword>
<evidence type="ECO:0000313" key="18">
    <source>
        <dbReference type="Proteomes" id="UP001559623"/>
    </source>
</evidence>
<evidence type="ECO:0000256" key="4">
    <source>
        <dbReference type="ARBA" id="ARBA00022475"/>
    </source>
</evidence>
<keyword evidence="6" id="KW-0808">Transferase</keyword>
<evidence type="ECO:0000256" key="1">
    <source>
        <dbReference type="ARBA" id="ARBA00000085"/>
    </source>
</evidence>
<dbReference type="InterPro" id="IPR036890">
    <property type="entry name" value="HATPase_C_sf"/>
</dbReference>
<keyword evidence="13 14" id="KW-0472">Membrane</keyword>
<dbReference type="GO" id="GO:0016301">
    <property type="term" value="F:kinase activity"/>
    <property type="evidence" value="ECO:0007669"/>
    <property type="project" value="UniProtKB-KW"/>
</dbReference>
<dbReference type="InterPro" id="IPR050398">
    <property type="entry name" value="HssS/ArlS-like"/>
</dbReference>
<evidence type="ECO:0000256" key="13">
    <source>
        <dbReference type="ARBA" id="ARBA00023136"/>
    </source>
</evidence>
<dbReference type="SMART" id="SM00388">
    <property type="entry name" value="HisKA"/>
    <property type="match status" value="1"/>
</dbReference>
<dbReference type="Gene3D" id="1.10.287.130">
    <property type="match status" value="1"/>
</dbReference>
<dbReference type="PROSITE" id="PS50885">
    <property type="entry name" value="HAMP"/>
    <property type="match status" value="1"/>
</dbReference>
<feature type="transmembrane region" description="Helical" evidence="14">
    <location>
        <begin position="177"/>
        <end position="198"/>
    </location>
</feature>
<dbReference type="CDD" id="cd00082">
    <property type="entry name" value="HisKA"/>
    <property type="match status" value="1"/>
</dbReference>
<dbReference type="RefSeq" id="WP_368847970.1">
    <property type="nucleotide sequence ID" value="NZ_CP194411.1"/>
</dbReference>
<evidence type="ECO:0000256" key="10">
    <source>
        <dbReference type="ARBA" id="ARBA00022840"/>
    </source>
</evidence>
<dbReference type="SUPFAM" id="SSF158472">
    <property type="entry name" value="HAMP domain-like"/>
    <property type="match status" value="1"/>
</dbReference>
<feature type="transmembrane region" description="Helical" evidence="14">
    <location>
        <begin position="12"/>
        <end position="37"/>
    </location>
</feature>
<evidence type="ECO:0000259" key="15">
    <source>
        <dbReference type="PROSITE" id="PS50109"/>
    </source>
</evidence>
<keyword evidence="12" id="KW-0902">Two-component regulatory system</keyword>
<dbReference type="InterPro" id="IPR003661">
    <property type="entry name" value="HisK_dim/P_dom"/>
</dbReference>
<dbReference type="SMART" id="SM00387">
    <property type="entry name" value="HATPase_c"/>
    <property type="match status" value="1"/>
</dbReference>
<dbReference type="CDD" id="cd00075">
    <property type="entry name" value="HATPase"/>
    <property type="match status" value="1"/>
</dbReference>
<evidence type="ECO:0000256" key="11">
    <source>
        <dbReference type="ARBA" id="ARBA00022989"/>
    </source>
</evidence>
<evidence type="ECO:0000313" key="17">
    <source>
        <dbReference type="EMBL" id="MEX5286252.1"/>
    </source>
</evidence>
<comment type="subcellular location">
    <subcellularLocation>
        <location evidence="2">Cell membrane</location>
        <topology evidence="2">Multi-pass membrane protein</topology>
    </subcellularLocation>
</comment>
<keyword evidence="9 17" id="KW-0418">Kinase</keyword>
<evidence type="ECO:0000256" key="6">
    <source>
        <dbReference type="ARBA" id="ARBA00022679"/>
    </source>
</evidence>
<dbReference type="SMART" id="SM00304">
    <property type="entry name" value="HAMP"/>
    <property type="match status" value="1"/>
</dbReference>
<keyword evidence="10" id="KW-0067">ATP-binding</keyword>
<dbReference type="Pfam" id="PF00512">
    <property type="entry name" value="HisKA"/>
    <property type="match status" value="1"/>
</dbReference>
<feature type="domain" description="HAMP" evidence="16">
    <location>
        <begin position="203"/>
        <end position="255"/>
    </location>
</feature>
<dbReference type="InterPro" id="IPR004358">
    <property type="entry name" value="Sig_transdc_His_kin-like_C"/>
</dbReference>
<sequence length="510" mass="56291">MLKLRDISLKHRILMTNILMIALPVGFLLLLGGLLFAGLKTTGTIREAELALLWQEKREALSIQFAASSLKAKADRGKKVRDMEEDCRALEAWGIKSLIEKNGEIVYVSPGTHPDDIIAAARERAAAPGPFLIWDERGFTMLYHAPKTRTALLAHGAAPFLGHGHKEEDDMHDALEILTYIFLGGMAVVIILLGRYLARLLSEQIIAPLEEISRAADGIRGGDLDASPAVDTRDEIGALARSFDYMRRSLKEAKARREKYDENRKELIAGISHDLATPLTAIKGYASGILDGIAKSPEKERRYVEQIHRSACLMENMVENLFLFSKLDLKKIPFHLETVSLRDYLADFTAERRDLFAARGLSIAFSSDGRTCSAAIDRTQFPRVLLNFMENSLKYRREASPASLAIRAEESGDAVLLTFTDNGQGVPPESLDKLFDSFYRTDKARTDTGKGSGLGLAIAREIVTACHGRIWAETNPAGGLILKISLPRAEENSIPPVTSAVPENPAERKV</sequence>
<evidence type="ECO:0000256" key="5">
    <source>
        <dbReference type="ARBA" id="ARBA00022553"/>
    </source>
</evidence>
<comment type="catalytic activity">
    <reaction evidence="1">
        <text>ATP + protein L-histidine = ADP + protein N-phospho-L-histidine.</text>
        <dbReference type="EC" id="2.7.13.3"/>
    </reaction>
</comment>
<evidence type="ECO:0000256" key="3">
    <source>
        <dbReference type="ARBA" id="ARBA00012438"/>
    </source>
</evidence>
<evidence type="ECO:0000256" key="14">
    <source>
        <dbReference type="SAM" id="Phobius"/>
    </source>
</evidence>
<evidence type="ECO:0000256" key="9">
    <source>
        <dbReference type="ARBA" id="ARBA00022777"/>
    </source>
</evidence>
<comment type="caution">
    <text evidence="17">The sequence shown here is derived from an EMBL/GenBank/DDBJ whole genome shotgun (WGS) entry which is preliminary data.</text>
</comment>
<accession>A0ABV3X7S4</accession>
<dbReference type="InterPro" id="IPR003594">
    <property type="entry name" value="HATPase_dom"/>
</dbReference>
<dbReference type="PANTHER" id="PTHR45528">
    <property type="entry name" value="SENSOR HISTIDINE KINASE CPXA"/>
    <property type="match status" value="1"/>
</dbReference>
<protein>
    <recommendedName>
        <fullName evidence="3">histidine kinase</fullName>
        <ecNumber evidence="3">2.7.13.3</ecNumber>
    </recommendedName>
</protein>
<proteinExistence type="predicted"/>
<dbReference type="InterPro" id="IPR036097">
    <property type="entry name" value="HisK_dim/P_sf"/>
</dbReference>
<evidence type="ECO:0000256" key="2">
    <source>
        <dbReference type="ARBA" id="ARBA00004651"/>
    </source>
</evidence>
<dbReference type="InterPro" id="IPR005467">
    <property type="entry name" value="His_kinase_dom"/>
</dbReference>
<dbReference type="Gene3D" id="3.30.565.10">
    <property type="entry name" value="Histidine kinase-like ATPase, C-terminal domain"/>
    <property type="match status" value="1"/>
</dbReference>
<dbReference type="CDD" id="cd06225">
    <property type="entry name" value="HAMP"/>
    <property type="match status" value="1"/>
</dbReference>
<dbReference type="Gene3D" id="6.10.340.10">
    <property type="match status" value="1"/>
</dbReference>
<evidence type="ECO:0000256" key="12">
    <source>
        <dbReference type="ARBA" id="ARBA00023012"/>
    </source>
</evidence>
<dbReference type="EMBL" id="JARVLH010000009">
    <property type="protein sequence ID" value="MEX5286252.1"/>
    <property type="molecule type" value="Genomic_DNA"/>
</dbReference>
<keyword evidence="11 14" id="KW-1133">Transmembrane helix</keyword>
<gene>
    <name evidence="17" type="ORF">QCO44_11585</name>
</gene>
<keyword evidence="8" id="KW-0547">Nucleotide-binding</keyword>
<dbReference type="EC" id="2.7.13.3" evidence="3"/>
<name>A0ABV3X7S4_9FIRM</name>
<dbReference type="PRINTS" id="PR00344">
    <property type="entry name" value="BCTRLSENSOR"/>
</dbReference>
<dbReference type="SUPFAM" id="SSF55874">
    <property type="entry name" value="ATPase domain of HSP90 chaperone/DNA topoisomerase II/histidine kinase"/>
    <property type="match status" value="1"/>
</dbReference>
<dbReference type="PANTHER" id="PTHR45528:SF1">
    <property type="entry name" value="SENSOR HISTIDINE KINASE CPXA"/>
    <property type="match status" value="1"/>
</dbReference>
<keyword evidence="4" id="KW-1003">Cell membrane</keyword>
<dbReference type="Pfam" id="PF02518">
    <property type="entry name" value="HATPase_c"/>
    <property type="match status" value="1"/>
</dbReference>
<dbReference type="Proteomes" id="UP001559623">
    <property type="component" value="Unassembled WGS sequence"/>
</dbReference>
<evidence type="ECO:0000259" key="16">
    <source>
        <dbReference type="PROSITE" id="PS50885"/>
    </source>
</evidence>
<keyword evidence="5" id="KW-0597">Phosphoprotein</keyword>